<proteinExistence type="predicted"/>
<evidence type="ECO:0000259" key="1">
    <source>
        <dbReference type="Pfam" id="PF01738"/>
    </source>
</evidence>
<evidence type="ECO:0000313" key="3">
    <source>
        <dbReference type="Proteomes" id="UP000263377"/>
    </source>
</evidence>
<keyword evidence="2" id="KW-0378">Hydrolase</keyword>
<sequence length="252" mass="27007">MLVRGTLVDIPTADGTADAYLAHPDDGRAHPGVILFTDAFGLRPHVEGMADRLAAAGYAVLAPNLFYRAGRAPVFDLPERIDLEQADELFGRIFPLIETLTPDANSRDADAYLRWLAESPLVQDGQVGLTGYCFGAMLALRAAASHPDRIAVAAGFHGGRLATDSPDSPHLGADRITAELYFGHADEDPSLPPEQIDRLAAALTAAGVRYRAEVYAGAPHGYTQADTNRYDAVAAERHWEALLGLLKRALPA</sequence>
<evidence type="ECO:0000313" key="2">
    <source>
        <dbReference type="EMBL" id="RGD62540.1"/>
    </source>
</evidence>
<reference evidence="2 3" key="1">
    <citation type="submission" date="2018-08" db="EMBL/GenBank/DDBJ databases">
        <title>Diversity &amp; Physiological Properties of Lignin-Decomposing Actinobacteria from Soil.</title>
        <authorList>
            <person name="Roh S.G."/>
            <person name="Kim S.B."/>
        </authorList>
    </citation>
    <scope>NUCLEOTIDE SEQUENCE [LARGE SCALE GENOMIC DNA]</scope>
    <source>
        <strain evidence="2 3">MMS17-GH009</strain>
    </source>
</reference>
<dbReference type="SUPFAM" id="SSF53474">
    <property type="entry name" value="alpha/beta-Hydrolases"/>
    <property type="match status" value="1"/>
</dbReference>
<dbReference type="PANTHER" id="PTHR46623">
    <property type="entry name" value="CARBOXYMETHYLENEBUTENOLIDASE-RELATED"/>
    <property type="match status" value="1"/>
</dbReference>
<dbReference type="AlphaFoldDB" id="A0A373A4M3"/>
<keyword evidence="3" id="KW-1185">Reference proteome</keyword>
<feature type="domain" description="Dienelactone hydrolase" evidence="1">
    <location>
        <begin position="18"/>
        <end position="249"/>
    </location>
</feature>
<dbReference type="Pfam" id="PF01738">
    <property type="entry name" value="DLH"/>
    <property type="match status" value="1"/>
</dbReference>
<dbReference type="GO" id="GO:0016787">
    <property type="term" value="F:hydrolase activity"/>
    <property type="evidence" value="ECO:0007669"/>
    <property type="project" value="UniProtKB-KW"/>
</dbReference>
<accession>A0A373A4M3</accession>
<protein>
    <submittedName>
        <fullName evidence="2">Dienelactone hydrolase family protein</fullName>
    </submittedName>
</protein>
<dbReference type="InterPro" id="IPR051049">
    <property type="entry name" value="Dienelactone_hydrolase-like"/>
</dbReference>
<dbReference type="RefSeq" id="WP_117491078.1">
    <property type="nucleotide sequence ID" value="NZ_QVIG01000001.1"/>
</dbReference>
<gene>
    <name evidence="2" type="ORF">DR950_36580</name>
</gene>
<dbReference type="Gene3D" id="3.40.50.1820">
    <property type="entry name" value="alpha/beta hydrolase"/>
    <property type="match status" value="1"/>
</dbReference>
<dbReference type="EMBL" id="QVIG01000001">
    <property type="protein sequence ID" value="RGD62540.1"/>
    <property type="molecule type" value="Genomic_DNA"/>
</dbReference>
<dbReference type="Proteomes" id="UP000263377">
    <property type="component" value="Unassembled WGS sequence"/>
</dbReference>
<dbReference type="PANTHER" id="PTHR46623:SF10">
    <property type="entry name" value="CARBOXYMETHYLENEBUTENOLIDASE HOMOLOG"/>
    <property type="match status" value="1"/>
</dbReference>
<name>A0A373A4M3_9ACTN</name>
<comment type="caution">
    <text evidence="2">The sequence shown here is derived from an EMBL/GenBank/DDBJ whole genome shotgun (WGS) entry which is preliminary data.</text>
</comment>
<dbReference type="InterPro" id="IPR029058">
    <property type="entry name" value="AB_hydrolase_fold"/>
</dbReference>
<dbReference type="InterPro" id="IPR002925">
    <property type="entry name" value="Dienelactn_hydro"/>
</dbReference>
<organism evidence="2 3">
    <name type="scientific">Kitasatospora xanthocidica</name>
    <dbReference type="NCBI Taxonomy" id="83382"/>
    <lineage>
        <taxon>Bacteria</taxon>
        <taxon>Bacillati</taxon>
        <taxon>Actinomycetota</taxon>
        <taxon>Actinomycetes</taxon>
        <taxon>Kitasatosporales</taxon>
        <taxon>Streptomycetaceae</taxon>
        <taxon>Kitasatospora</taxon>
    </lineage>
</organism>